<dbReference type="RefSeq" id="WP_106337255.1">
    <property type="nucleotide sequence ID" value="NZ_PVZS01000011.1"/>
</dbReference>
<dbReference type="AlphaFoldDB" id="A0A2T1HTG7"/>
<organism evidence="1 2">
    <name type="scientific">Alsobacter soli</name>
    <dbReference type="NCBI Taxonomy" id="2109933"/>
    <lineage>
        <taxon>Bacteria</taxon>
        <taxon>Pseudomonadati</taxon>
        <taxon>Pseudomonadota</taxon>
        <taxon>Alphaproteobacteria</taxon>
        <taxon>Hyphomicrobiales</taxon>
        <taxon>Alsobacteraceae</taxon>
        <taxon>Alsobacter</taxon>
    </lineage>
</organism>
<sequence length="216" mass="21940">MIDSKSLLLASAAFLRKVAGQVATSITAALCVAAVTNAMMKKADPVPTVQPVLVLGAPSASVAAANAAPQPQLQPASFTITGVLQGPSDLAHAFPMEGDPGFQASLSRPFVAMAGEAWAEPKLEYTVMAADEPAPAHRKARPQSAPKAPKLAAPVEVATLPVAAPVGDPVAQGGPVAQETHGLFGFKTPKILSTVDEAVSGVTSAAANLTRFAKFQ</sequence>
<keyword evidence="2" id="KW-1185">Reference proteome</keyword>
<protein>
    <submittedName>
        <fullName evidence="1">Uncharacterized protein</fullName>
    </submittedName>
</protein>
<evidence type="ECO:0000313" key="1">
    <source>
        <dbReference type="EMBL" id="PSC04829.1"/>
    </source>
</evidence>
<reference evidence="2" key="1">
    <citation type="submission" date="2018-03" db="EMBL/GenBank/DDBJ databases">
        <authorList>
            <person name="Sun L."/>
            <person name="Liu H."/>
            <person name="Chen W."/>
            <person name="Huang K."/>
            <person name="Liu W."/>
            <person name="Gao X."/>
        </authorList>
    </citation>
    <scope>NUCLEOTIDE SEQUENCE [LARGE SCALE GENOMIC DNA]</scope>
    <source>
        <strain evidence="2">SH9</strain>
    </source>
</reference>
<dbReference type="Proteomes" id="UP000239772">
    <property type="component" value="Unassembled WGS sequence"/>
</dbReference>
<name>A0A2T1HTG7_9HYPH</name>
<comment type="caution">
    <text evidence="1">The sequence shown here is derived from an EMBL/GenBank/DDBJ whole genome shotgun (WGS) entry which is preliminary data.</text>
</comment>
<evidence type="ECO:0000313" key="2">
    <source>
        <dbReference type="Proteomes" id="UP000239772"/>
    </source>
</evidence>
<accession>A0A2T1HTG7</accession>
<dbReference type="EMBL" id="PVZS01000011">
    <property type="protein sequence ID" value="PSC04829.1"/>
    <property type="molecule type" value="Genomic_DNA"/>
</dbReference>
<gene>
    <name evidence="1" type="ORF">SLNSH_12145</name>
</gene>
<proteinExistence type="predicted"/>